<comment type="caution">
    <text evidence="15">The sequence shown here is derived from an EMBL/GenBank/DDBJ whole genome shotgun (WGS) entry which is preliminary data.</text>
</comment>
<comment type="cofactor">
    <cofactor evidence="1">
        <name>heme</name>
        <dbReference type="ChEBI" id="CHEBI:30413"/>
    </cofactor>
</comment>
<evidence type="ECO:0000256" key="12">
    <source>
        <dbReference type="ARBA" id="ARBA00023136"/>
    </source>
</evidence>
<evidence type="ECO:0000256" key="4">
    <source>
        <dbReference type="ARBA" id="ARBA00010617"/>
    </source>
</evidence>
<dbReference type="Proteomes" id="UP001498398">
    <property type="component" value="Unassembled WGS sequence"/>
</dbReference>
<keyword evidence="9 13" id="KW-0560">Oxidoreductase</keyword>
<evidence type="ECO:0000313" key="15">
    <source>
        <dbReference type="EMBL" id="KAK7443447.1"/>
    </source>
</evidence>
<evidence type="ECO:0000256" key="10">
    <source>
        <dbReference type="ARBA" id="ARBA00023004"/>
    </source>
</evidence>
<evidence type="ECO:0000256" key="8">
    <source>
        <dbReference type="ARBA" id="ARBA00022989"/>
    </source>
</evidence>
<keyword evidence="11 13" id="KW-0503">Monooxygenase</keyword>
<dbReference type="PRINTS" id="PR00463">
    <property type="entry name" value="EP450I"/>
</dbReference>
<comment type="pathway">
    <text evidence="3">Secondary metabolite biosynthesis; terpenoid biosynthesis.</text>
</comment>
<evidence type="ECO:0000256" key="3">
    <source>
        <dbReference type="ARBA" id="ARBA00004721"/>
    </source>
</evidence>
<evidence type="ECO:0000256" key="7">
    <source>
        <dbReference type="ARBA" id="ARBA00022723"/>
    </source>
</evidence>
<organism evidence="15 16">
    <name type="scientific">Marasmiellus scandens</name>
    <dbReference type="NCBI Taxonomy" id="2682957"/>
    <lineage>
        <taxon>Eukaryota</taxon>
        <taxon>Fungi</taxon>
        <taxon>Dikarya</taxon>
        <taxon>Basidiomycota</taxon>
        <taxon>Agaricomycotina</taxon>
        <taxon>Agaricomycetes</taxon>
        <taxon>Agaricomycetidae</taxon>
        <taxon>Agaricales</taxon>
        <taxon>Marasmiineae</taxon>
        <taxon>Omphalotaceae</taxon>
        <taxon>Marasmiellus</taxon>
    </lineage>
</organism>
<dbReference type="SUPFAM" id="SSF48264">
    <property type="entry name" value="Cytochrome P450"/>
    <property type="match status" value="1"/>
</dbReference>
<keyword evidence="7 13" id="KW-0479">Metal-binding</keyword>
<dbReference type="InterPro" id="IPR050121">
    <property type="entry name" value="Cytochrome_P450_monoxygenase"/>
</dbReference>
<keyword evidence="8 14" id="KW-1133">Transmembrane helix</keyword>
<dbReference type="InterPro" id="IPR017972">
    <property type="entry name" value="Cyt_P450_CS"/>
</dbReference>
<evidence type="ECO:0000256" key="2">
    <source>
        <dbReference type="ARBA" id="ARBA00004370"/>
    </source>
</evidence>
<evidence type="ECO:0000256" key="13">
    <source>
        <dbReference type="RuleBase" id="RU000461"/>
    </source>
</evidence>
<dbReference type="PRINTS" id="PR00385">
    <property type="entry name" value="P450"/>
</dbReference>
<dbReference type="PROSITE" id="PS00086">
    <property type="entry name" value="CYTOCHROME_P450"/>
    <property type="match status" value="1"/>
</dbReference>
<comment type="similarity">
    <text evidence="4 13">Belongs to the cytochrome P450 family.</text>
</comment>
<evidence type="ECO:0000256" key="9">
    <source>
        <dbReference type="ARBA" id="ARBA00023002"/>
    </source>
</evidence>
<dbReference type="InterPro" id="IPR002401">
    <property type="entry name" value="Cyt_P450_E_grp-I"/>
</dbReference>
<dbReference type="EMBL" id="JBANRG010000054">
    <property type="protein sequence ID" value="KAK7443447.1"/>
    <property type="molecule type" value="Genomic_DNA"/>
</dbReference>
<comment type="subcellular location">
    <subcellularLocation>
        <location evidence="2">Membrane</location>
    </subcellularLocation>
</comment>
<evidence type="ECO:0000313" key="16">
    <source>
        <dbReference type="Proteomes" id="UP001498398"/>
    </source>
</evidence>
<keyword evidence="16" id="KW-1185">Reference proteome</keyword>
<proteinExistence type="inferred from homology"/>
<evidence type="ECO:0000256" key="5">
    <source>
        <dbReference type="ARBA" id="ARBA00022617"/>
    </source>
</evidence>
<keyword evidence="12 14" id="KW-0472">Membrane</keyword>
<evidence type="ECO:0000256" key="11">
    <source>
        <dbReference type="ARBA" id="ARBA00023033"/>
    </source>
</evidence>
<dbReference type="Pfam" id="PF00067">
    <property type="entry name" value="p450"/>
    <property type="match status" value="1"/>
</dbReference>
<keyword evidence="5 13" id="KW-0349">Heme</keyword>
<dbReference type="InterPro" id="IPR001128">
    <property type="entry name" value="Cyt_P450"/>
</dbReference>
<sequence length="512" mass="57311">MASPLLVKDISLASVCILLVIILHALIKEYFNPLNRYPGPIVARWTRYYMAWYDIVKGGAWIENLRELHGLYGPVVRVAPNELHFSDSQAYGDIYSATSKFAKDWNTYGAFPSKESMFIQTNPREAAMRRSLITPFFSRQTVLSQIEGTVRSSVDKLIHQLVQNHSLDQVPANLNHALRSTTFDIITTYCFAMPSDAVSHPGFHSDILLGMDTALPAIPLGKHFRIVKLLIENVERIPKSLVPVLGTSLKAGIKQIQDVEVIAEKVLHDPNAGDITSRTIFHSLLENAESGEFVTKYGSMSLSKKWLTDEGTFLRFAGSDTVSSTCVVGCRYLLAEPVVLSKLVEELDKAWPDKNEKLKVEVLEKLPYLTAVLKESLRLSHGVTSPMTRTVGTGGATIAGHFVPEGTSVAITNSFVHLNPDIFPEPERFLPERWLQLDSSNLEKHLVAFGKGPRSCLGMNLAWCEMYLIMGSIFRKLKLTPTVDVRSPWRAKDCFIPVYPDDFLHVLVEERL</sequence>
<gene>
    <name evidence="15" type="ORF">VKT23_015620</name>
</gene>
<dbReference type="CDD" id="cd11062">
    <property type="entry name" value="CYP58-like"/>
    <property type="match status" value="1"/>
</dbReference>
<dbReference type="Gene3D" id="1.10.630.10">
    <property type="entry name" value="Cytochrome P450"/>
    <property type="match status" value="1"/>
</dbReference>
<evidence type="ECO:0000256" key="14">
    <source>
        <dbReference type="SAM" id="Phobius"/>
    </source>
</evidence>
<name>A0ABR1J1A5_9AGAR</name>
<protein>
    <recommendedName>
        <fullName evidence="17">Cytochrome P450</fullName>
    </recommendedName>
</protein>
<evidence type="ECO:0008006" key="17">
    <source>
        <dbReference type="Google" id="ProtNLM"/>
    </source>
</evidence>
<evidence type="ECO:0000256" key="1">
    <source>
        <dbReference type="ARBA" id="ARBA00001971"/>
    </source>
</evidence>
<dbReference type="PANTHER" id="PTHR24305:SF166">
    <property type="entry name" value="CYTOCHROME P450 12A4, MITOCHONDRIAL-RELATED"/>
    <property type="match status" value="1"/>
</dbReference>
<dbReference type="InterPro" id="IPR036396">
    <property type="entry name" value="Cyt_P450_sf"/>
</dbReference>
<feature type="transmembrane region" description="Helical" evidence="14">
    <location>
        <begin position="6"/>
        <end position="27"/>
    </location>
</feature>
<reference evidence="15 16" key="1">
    <citation type="submission" date="2024-01" db="EMBL/GenBank/DDBJ databases">
        <title>A draft genome for the cacao thread blight pathogen Marasmiellus scandens.</title>
        <authorList>
            <person name="Baruah I.K."/>
            <person name="Leung J."/>
            <person name="Bukari Y."/>
            <person name="Amoako-Attah I."/>
            <person name="Meinhardt L.W."/>
            <person name="Bailey B.A."/>
            <person name="Cohen S.P."/>
        </authorList>
    </citation>
    <scope>NUCLEOTIDE SEQUENCE [LARGE SCALE GENOMIC DNA]</scope>
    <source>
        <strain evidence="15 16">GH-19</strain>
    </source>
</reference>
<keyword evidence="6 14" id="KW-0812">Transmembrane</keyword>
<dbReference type="PANTHER" id="PTHR24305">
    <property type="entry name" value="CYTOCHROME P450"/>
    <property type="match status" value="1"/>
</dbReference>
<accession>A0ABR1J1A5</accession>
<keyword evidence="10 13" id="KW-0408">Iron</keyword>
<evidence type="ECO:0000256" key="6">
    <source>
        <dbReference type="ARBA" id="ARBA00022692"/>
    </source>
</evidence>